<sequence>MIGMGLETGHSAQAEPANAAQPIRILEATYGQRCGVTPGNATDEVARRCNGVQTCTYAVPTRLPIQSGATSQGACRGDFQATWQCGDDGIHVAALGASVSPGDVLILSCVPETGPGR</sequence>
<reference evidence="1 2" key="1">
    <citation type="submission" date="2018-10" db="EMBL/GenBank/DDBJ databases">
        <title>Robbsia sp. DHC34, isolated from soil.</title>
        <authorList>
            <person name="Gao Z.-H."/>
            <person name="Qiu L.-H."/>
        </authorList>
    </citation>
    <scope>NUCLEOTIDE SEQUENCE [LARGE SCALE GENOMIC DNA]</scope>
    <source>
        <strain evidence="1 2">DHC34</strain>
    </source>
</reference>
<name>A0A494Y0H0_9BURK</name>
<comment type="caution">
    <text evidence="1">The sequence shown here is derived from an EMBL/GenBank/DDBJ whole genome shotgun (WGS) entry which is preliminary data.</text>
</comment>
<dbReference type="EMBL" id="RBZU01000004">
    <property type="protein sequence ID" value="RKP55749.1"/>
    <property type="molecule type" value="Genomic_DNA"/>
</dbReference>
<accession>A0A494Y0H0</accession>
<gene>
    <name evidence="1" type="ORF">D7S86_11035</name>
</gene>
<dbReference type="AlphaFoldDB" id="A0A494Y0H0"/>
<organism evidence="1 2">
    <name type="scientific">Pararobbsia silviterrae</name>
    <dbReference type="NCBI Taxonomy" id="1792498"/>
    <lineage>
        <taxon>Bacteria</taxon>
        <taxon>Pseudomonadati</taxon>
        <taxon>Pseudomonadota</taxon>
        <taxon>Betaproteobacteria</taxon>
        <taxon>Burkholderiales</taxon>
        <taxon>Burkholderiaceae</taxon>
        <taxon>Pararobbsia</taxon>
    </lineage>
</organism>
<dbReference type="CDD" id="cd22823">
    <property type="entry name" value="Gal_Rha_Lectin"/>
    <property type="match status" value="1"/>
</dbReference>
<dbReference type="Proteomes" id="UP000270342">
    <property type="component" value="Unassembled WGS sequence"/>
</dbReference>
<keyword evidence="2" id="KW-1185">Reference proteome</keyword>
<evidence type="ECO:0000313" key="1">
    <source>
        <dbReference type="EMBL" id="RKP55749.1"/>
    </source>
</evidence>
<evidence type="ECO:0000313" key="2">
    <source>
        <dbReference type="Proteomes" id="UP000270342"/>
    </source>
</evidence>
<proteinExistence type="predicted"/>
<protein>
    <submittedName>
        <fullName evidence="1">Uncharacterized protein</fullName>
    </submittedName>
</protein>